<protein>
    <submittedName>
        <fullName evidence="2">Uncharacterized protein</fullName>
    </submittedName>
</protein>
<comment type="caution">
    <text evidence="2">The sequence shown here is derived from an EMBL/GenBank/DDBJ whole genome shotgun (WGS) entry which is preliminary data.</text>
</comment>
<keyword evidence="3" id="KW-1185">Reference proteome</keyword>
<dbReference type="EMBL" id="JAPNKA010000001">
    <property type="protein sequence ID" value="MCY1079315.1"/>
    <property type="molecule type" value="Genomic_DNA"/>
</dbReference>
<proteinExistence type="predicted"/>
<feature type="region of interest" description="Disordered" evidence="1">
    <location>
        <begin position="139"/>
        <end position="182"/>
    </location>
</feature>
<evidence type="ECO:0000313" key="3">
    <source>
        <dbReference type="Proteomes" id="UP001207654"/>
    </source>
</evidence>
<dbReference type="Proteomes" id="UP001207654">
    <property type="component" value="Unassembled WGS sequence"/>
</dbReference>
<accession>A0ABT4ACF9</accession>
<evidence type="ECO:0000313" key="2">
    <source>
        <dbReference type="EMBL" id="MCY1079315.1"/>
    </source>
</evidence>
<evidence type="ECO:0000256" key="1">
    <source>
        <dbReference type="SAM" id="MobiDB-lite"/>
    </source>
</evidence>
<sequence>MSTPPPNDTLARTKDPAEQQLRVQLEGSWEVLEQAQARQAELLERLNSRRWQHQLHERLESLRQVSEQETPLGKALERAERRIRQESWPESHPPRLLTGQLRTQRLEIETLVRNRLAELGGDEDATFAEALERLEAKLRELPPGPPSEDEQVLLSGHAENERERPPWQLTSAPRRAPARKPR</sequence>
<name>A0ABT4ACF9_9BACT</name>
<reference evidence="2 3" key="1">
    <citation type="submission" date="2022-11" db="EMBL/GenBank/DDBJ databases">
        <title>Minimal conservation of predation-associated metabolite biosynthetic gene clusters underscores biosynthetic potential of Myxococcota including descriptions for ten novel species: Archangium lansinium sp. nov., Myxococcus landrumus sp. nov., Nannocystis bai.</title>
        <authorList>
            <person name="Ahearne A."/>
            <person name="Stevens C."/>
            <person name="Phillips K."/>
        </authorList>
    </citation>
    <scope>NUCLEOTIDE SEQUENCE [LARGE SCALE GENOMIC DNA]</scope>
    <source>
        <strain evidence="2 3">MIWBW</strain>
    </source>
</reference>
<organism evidence="2 3">
    <name type="scientific">Archangium lansingense</name>
    <dbReference type="NCBI Taxonomy" id="2995310"/>
    <lineage>
        <taxon>Bacteria</taxon>
        <taxon>Pseudomonadati</taxon>
        <taxon>Myxococcota</taxon>
        <taxon>Myxococcia</taxon>
        <taxon>Myxococcales</taxon>
        <taxon>Cystobacterineae</taxon>
        <taxon>Archangiaceae</taxon>
        <taxon>Archangium</taxon>
    </lineage>
</organism>
<gene>
    <name evidence="2" type="ORF">OV287_33135</name>
</gene>
<dbReference type="RefSeq" id="WP_267538045.1">
    <property type="nucleotide sequence ID" value="NZ_JAPNKA010000001.1"/>
</dbReference>